<dbReference type="Proteomes" id="UP000319825">
    <property type="component" value="Unassembled WGS sequence"/>
</dbReference>
<sequence>MTNPAVREALADAREIELTVTGRKSGRQSSRPVWFVQQDDSMFLMPVTGSDSDWYKNVRRTPMVEIARNGMALSTSATPITDADRVRRIEEMFRAKYGSEQVDSYYPKRDVAVQVALG</sequence>
<evidence type="ECO:0000313" key="1">
    <source>
        <dbReference type="EMBL" id="TWH68615.1"/>
    </source>
</evidence>
<reference evidence="1 2" key="1">
    <citation type="submission" date="2019-07" db="EMBL/GenBank/DDBJ databases">
        <title>R&amp;d 2014.</title>
        <authorList>
            <person name="Klenk H.-P."/>
        </authorList>
    </citation>
    <scope>NUCLEOTIDE SEQUENCE [LARGE SCALE GENOMIC DNA]</scope>
    <source>
        <strain evidence="1 2">DSM 43868</strain>
    </source>
</reference>
<dbReference type="RefSeq" id="WP_145775382.1">
    <property type="nucleotide sequence ID" value="NZ_BAAATQ010000104.1"/>
</dbReference>
<comment type="caution">
    <text evidence="1">The sequence shown here is derived from an EMBL/GenBank/DDBJ whole genome shotgun (WGS) entry which is preliminary data.</text>
</comment>
<dbReference type="Pfam" id="PF04075">
    <property type="entry name" value="F420H2_quin_red"/>
    <property type="match status" value="1"/>
</dbReference>
<dbReference type="InterPro" id="IPR012349">
    <property type="entry name" value="Split_barrel_FMN-bd"/>
</dbReference>
<name>A0A562ID19_MICOL</name>
<dbReference type="Gene3D" id="2.30.110.10">
    <property type="entry name" value="Electron Transport, Fmn-binding Protein, Chain A"/>
    <property type="match status" value="1"/>
</dbReference>
<evidence type="ECO:0000313" key="2">
    <source>
        <dbReference type="Proteomes" id="UP000319825"/>
    </source>
</evidence>
<dbReference type="OrthoDB" id="3378501at2"/>
<dbReference type="GO" id="GO:0016491">
    <property type="term" value="F:oxidoreductase activity"/>
    <property type="evidence" value="ECO:0007669"/>
    <property type="project" value="InterPro"/>
</dbReference>
<dbReference type="EMBL" id="VLKE01000001">
    <property type="protein sequence ID" value="TWH68615.1"/>
    <property type="molecule type" value="Genomic_DNA"/>
</dbReference>
<organism evidence="1 2">
    <name type="scientific">Micromonospora olivasterospora</name>
    <dbReference type="NCBI Taxonomy" id="1880"/>
    <lineage>
        <taxon>Bacteria</taxon>
        <taxon>Bacillati</taxon>
        <taxon>Actinomycetota</taxon>
        <taxon>Actinomycetes</taxon>
        <taxon>Micromonosporales</taxon>
        <taxon>Micromonosporaceae</taxon>
        <taxon>Micromonospora</taxon>
    </lineage>
</organism>
<keyword evidence="2" id="KW-1185">Reference proteome</keyword>
<protein>
    <submittedName>
        <fullName evidence="1">Deazaflavin-dependent oxidoreductase (Nitroreductase family)</fullName>
    </submittedName>
</protein>
<dbReference type="InterPro" id="IPR004378">
    <property type="entry name" value="F420H2_quin_Rdtase"/>
</dbReference>
<proteinExistence type="predicted"/>
<accession>A0A562ID19</accession>
<gene>
    <name evidence="1" type="ORF">JD77_03612</name>
</gene>
<dbReference type="AlphaFoldDB" id="A0A562ID19"/>
<dbReference type="SUPFAM" id="SSF50475">
    <property type="entry name" value="FMN-binding split barrel"/>
    <property type="match status" value="1"/>
</dbReference>